<comment type="caution">
    <text evidence="3">The sequence shown here is derived from an EMBL/GenBank/DDBJ whole genome shotgun (WGS) entry which is preliminary data.</text>
</comment>
<organism evidence="3 4">
    <name type="scientific">Prauserella rugosa</name>
    <dbReference type="NCBI Taxonomy" id="43354"/>
    <lineage>
        <taxon>Bacteria</taxon>
        <taxon>Bacillati</taxon>
        <taxon>Actinomycetota</taxon>
        <taxon>Actinomycetes</taxon>
        <taxon>Pseudonocardiales</taxon>
        <taxon>Pseudonocardiaceae</taxon>
        <taxon>Prauserella</taxon>
    </lineage>
</organism>
<reference evidence="3 4" key="1">
    <citation type="submission" date="2019-07" db="EMBL/GenBank/DDBJ databases">
        <title>R&amp;d 2014.</title>
        <authorList>
            <person name="Klenk H.-P."/>
        </authorList>
    </citation>
    <scope>NUCLEOTIDE SEQUENCE [LARGE SCALE GENOMIC DNA]</scope>
    <source>
        <strain evidence="3 4">DSM 43194</strain>
    </source>
</reference>
<dbReference type="SUPFAM" id="SSF54631">
    <property type="entry name" value="CBS-domain pair"/>
    <property type="match status" value="1"/>
</dbReference>
<feature type="transmembrane region" description="Helical" evidence="1">
    <location>
        <begin position="20"/>
        <end position="46"/>
    </location>
</feature>
<protein>
    <recommendedName>
        <fullName evidence="2">CBS domain-containing protein</fullName>
    </recommendedName>
</protein>
<evidence type="ECO:0000313" key="3">
    <source>
        <dbReference type="EMBL" id="TWH22639.1"/>
    </source>
</evidence>
<dbReference type="Gene3D" id="3.90.1280.20">
    <property type="match status" value="1"/>
</dbReference>
<dbReference type="InterPro" id="IPR051676">
    <property type="entry name" value="UPF0053_domain"/>
</dbReference>
<dbReference type="PANTHER" id="PTHR43099:SF6">
    <property type="entry name" value="UPF0053 PROTEIN RV1842C"/>
    <property type="match status" value="1"/>
</dbReference>
<evidence type="ECO:0000259" key="2">
    <source>
        <dbReference type="Pfam" id="PF00571"/>
    </source>
</evidence>
<sequence>MDVHLSSPRPAGSLALLLSSLPLGIVSFVFLVTTFSVGVPLSLVWARPILLLINESANRLVQRVGVEPADEVAAGRSPDDLRQLVKHSVEAGTLDGVSSEQLSGALDLQRVRAGDIVSGPPLTVPADATAADVRRAARESGHLRILVGDDARAVVHVRDTLLLPDDDPVAPVTHPVLELDATVPLYTALTRMRETSQHLAVVSTEDGRRVLTIADILGRVLPGKATAADAGV</sequence>
<dbReference type="Pfam" id="PF00571">
    <property type="entry name" value="CBS"/>
    <property type="match status" value="2"/>
</dbReference>
<dbReference type="InterPro" id="IPR046342">
    <property type="entry name" value="CBS_dom_sf"/>
</dbReference>
<proteinExistence type="predicted"/>
<keyword evidence="1" id="KW-1133">Transmembrane helix</keyword>
<name>A0A660CLV6_9PSEU</name>
<evidence type="ECO:0000313" key="4">
    <source>
        <dbReference type="Proteomes" id="UP000317303"/>
    </source>
</evidence>
<dbReference type="AlphaFoldDB" id="A0A660CLV6"/>
<keyword evidence="1" id="KW-0812">Transmembrane</keyword>
<accession>A0A660CLV6</accession>
<dbReference type="PANTHER" id="PTHR43099">
    <property type="entry name" value="UPF0053 PROTEIN YRKA"/>
    <property type="match status" value="1"/>
</dbReference>
<dbReference type="Proteomes" id="UP000317303">
    <property type="component" value="Unassembled WGS sequence"/>
</dbReference>
<feature type="domain" description="CBS" evidence="2">
    <location>
        <begin position="113"/>
        <end position="154"/>
    </location>
</feature>
<dbReference type="RefSeq" id="WP_342779970.1">
    <property type="nucleotide sequence ID" value="NZ_VLJV01000001.1"/>
</dbReference>
<dbReference type="InterPro" id="IPR000644">
    <property type="entry name" value="CBS_dom"/>
</dbReference>
<dbReference type="Gene3D" id="3.10.580.10">
    <property type="entry name" value="CBS-domain"/>
    <property type="match status" value="1"/>
</dbReference>
<keyword evidence="1" id="KW-0472">Membrane</keyword>
<keyword evidence="4" id="KW-1185">Reference proteome</keyword>
<evidence type="ECO:0000256" key="1">
    <source>
        <dbReference type="SAM" id="Phobius"/>
    </source>
</evidence>
<gene>
    <name evidence="3" type="ORF">JD82_04528</name>
</gene>
<dbReference type="EMBL" id="VLJV01000001">
    <property type="protein sequence ID" value="TWH22639.1"/>
    <property type="molecule type" value="Genomic_DNA"/>
</dbReference>
<feature type="domain" description="CBS" evidence="2">
    <location>
        <begin position="173"/>
        <end position="219"/>
    </location>
</feature>